<reference evidence="7 8" key="1">
    <citation type="submission" date="2017-10" db="EMBL/GenBank/DDBJ databases">
        <title>Comparative genomics in systemic dimorphic fungi from Ajellomycetaceae.</title>
        <authorList>
            <person name="Munoz J.F."/>
            <person name="Mcewen J.G."/>
            <person name="Clay O.K."/>
            <person name="Cuomo C.A."/>
        </authorList>
    </citation>
    <scope>NUCLEOTIDE SEQUENCE [LARGE SCALE GENOMIC DNA]</scope>
    <source>
        <strain evidence="7 8">UAMH5409</strain>
    </source>
</reference>
<dbReference type="Proteomes" id="UP000223968">
    <property type="component" value="Unassembled WGS sequence"/>
</dbReference>
<proteinExistence type="inferred from homology"/>
<dbReference type="Pfam" id="PF01731">
    <property type="entry name" value="Arylesterase"/>
    <property type="match status" value="1"/>
</dbReference>
<dbReference type="InterPro" id="IPR011042">
    <property type="entry name" value="6-blade_b-propeller_TolB-like"/>
</dbReference>
<dbReference type="OrthoDB" id="5307922at2759"/>
<evidence type="ECO:0000256" key="5">
    <source>
        <dbReference type="PIRSR" id="PIRSR602640-2"/>
    </source>
</evidence>
<feature type="binding site" evidence="5">
    <location>
        <position position="248"/>
    </location>
    <ligand>
        <name>Ca(2+)</name>
        <dbReference type="ChEBI" id="CHEBI:29108"/>
        <label>1</label>
        <note>catalytic</note>
    </ligand>
</feature>
<protein>
    <recommendedName>
        <fullName evidence="9">SMP-30/Gluconolactonase/LRE-like region domain-containing protein</fullName>
    </recommendedName>
</protein>
<dbReference type="PANTHER" id="PTHR11799:SF30">
    <property type="entry name" value="SERUM PARAOXONASE_ARYLESTERASE 2"/>
    <property type="match status" value="1"/>
</dbReference>
<feature type="binding site" evidence="5">
    <location>
        <position position="184"/>
    </location>
    <ligand>
        <name>Ca(2+)</name>
        <dbReference type="ChEBI" id="CHEBI:29108"/>
        <label>1</label>
        <note>catalytic</note>
    </ligand>
</feature>
<evidence type="ECO:0000313" key="8">
    <source>
        <dbReference type="Proteomes" id="UP000223968"/>
    </source>
</evidence>
<evidence type="ECO:0008006" key="9">
    <source>
        <dbReference type="Google" id="ProtNLM"/>
    </source>
</evidence>
<feature type="binding site" evidence="5">
    <location>
        <position position="295"/>
    </location>
    <ligand>
        <name>Ca(2+)</name>
        <dbReference type="ChEBI" id="CHEBI:29108"/>
        <label>1</label>
        <note>catalytic</note>
    </ligand>
</feature>
<evidence type="ECO:0000256" key="3">
    <source>
        <dbReference type="ARBA" id="ARBA00023157"/>
    </source>
</evidence>
<keyword evidence="4 6" id="KW-0325">Glycoprotein</keyword>
<gene>
    <name evidence="7" type="ORF">AJ79_05161</name>
</gene>
<dbReference type="STRING" id="1447875.A0A2B7XPY0"/>
<keyword evidence="2" id="KW-0378">Hydrolase</keyword>
<comment type="similarity">
    <text evidence="1">Belongs to the paraoxonase family.</text>
</comment>
<evidence type="ECO:0000256" key="4">
    <source>
        <dbReference type="ARBA" id="ARBA00023180"/>
    </source>
</evidence>
<dbReference type="SUPFAM" id="SSF63829">
    <property type="entry name" value="Calcium-dependent phosphotriesterase"/>
    <property type="match status" value="1"/>
</dbReference>
<accession>A0A2B7XPY0</accession>
<keyword evidence="5" id="KW-0106">Calcium</keyword>
<keyword evidence="5" id="KW-0479">Metal-binding</keyword>
<dbReference type="InterPro" id="IPR051288">
    <property type="entry name" value="Serum_paraoxonase/arylesterase"/>
</dbReference>
<organism evidence="7 8">
    <name type="scientific">Helicocarpus griseus UAMH5409</name>
    <dbReference type="NCBI Taxonomy" id="1447875"/>
    <lineage>
        <taxon>Eukaryota</taxon>
        <taxon>Fungi</taxon>
        <taxon>Dikarya</taxon>
        <taxon>Ascomycota</taxon>
        <taxon>Pezizomycotina</taxon>
        <taxon>Eurotiomycetes</taxon>
        <taxon>Eurotiomycetidae</taxon>
        <taxon>Onygenales</taxon>
        <taxon>Ajellomycetaceae</taxon>
        <taxon>Helicocarpus</taxon>
    </lineage>
</organism>
<dbReference type="Gene3D" id="2.120.10.30">
    <property type="entry name" value="TolB, C-terminal domain"/>
    <property type="match status" value="1"/>
</dbReference>
<feature type="binding site" evidence="5">
    <location>
        <position position="63"/>
    </location>
    <ligand>
        <name>Ca(2+)</name>
        <dbReference type="ChEBI" id="CHEBI:29108"/>
        <label>1</label>
        <note>catalytic</note>
    </ligand>
</feature>
<evidence type="ECO:0000256" key="2">
    <source>
        <dbReference type="ARBA" id="ARBA00022801"/>
    </source>
</evidence>
<dbReference type="PANTHER" id="PTHR11799">
    <property type="entry name" value="PARAOXONASE"/>
    <property type="match status" value="1"/>
</dbReference>
<feature type="binding site" evidence="5">
    <location>
        <position position="296"/>
    </location>
    <ligand>
        <name>Ca(2+)</name>
        <dbReference type="ChEBI" id="CHEBI:29108"/>
        <label>1</label>
        <note>catalytic</note>
    </ligand>
</feature>
<comment type="cofactor">
    <cofactor evidence="5">
        <name>Ca(2+)</name>
        <dbReference type="ChEBI" id="CHEBI:29108"/>
    </cofactor>
    <text evidence="5">Binds 2 calcium ions per subunit.</text>
</comment>
<sequence length="416" mass="46005">MVLSSVGKTTSVIALVVGTLSVLFYKPLVSKIDTLHDLPRAWHPFDGGTVDIRFADVIKYSEDVVIDHDRGIAIVSFDPTRSEWNTVMGVFKNPDPRGSLFIYDYASTGSVKELKLTGFPAAVDFHPLGVNFFRSSPDASTRLFVANHQRTGSNIAIFDVDYDSHEAKYIQTVSDNDNTIISPNSISPVSYTQFYVTNDHRYIARTSTILNKIETFLSRPWSWVTFVDFSSPKNLKCTIVADDIGFANGVLVTPTGKEVVVAATSSDSIYIYERDPETNLLSKSRKSIPVNFHPDNLNFDDSLDISDPTVFDAEGRFLRGVTVGGHPSMIKLFRMSRSPESINAPSWVAEIRRGRGVDPAPCPAGPEQEEFHVRTLYQDNGSHFPSSSTGALDSKRGHLLVSALYGKGILLISWKV</sequence>
<dbReference type="InterPro" id="IPR002640">
    <property type="entry name" value="Arylesterase"/>
</dbReference>
<dbReference type="GO" id="GO:0004064">
    <property type="term" value="F:arylesterase activity"/>
    <property type="evidence" value="ECO:0007669"/>
    <property type="project" value="InterPro"/>
</dbReference>
<comment type="caution">
    <text evidence="7">The sequence shown here is derived from an EMBL/GenBank/DDBJ whole genome shotgun (WGS) entry which is preliminary data.</text>
</comment>
<evidence type="ECO:0000256" key="6">
    <source>
        <dbReference type="PIRSR" id="PIRSR602640-4"/>
    </source>
</evidence>
<dbReference type="AlphaFoldDB" id="A0A2B7XPY0"/>
<name>A0A2B7XPY0_9EURO</name>
<dbReference type="EMBL" id="PDNB01000079">
    <property type="protein sequence ID" value="PGH11010.1"/>
    <property type="molecule type" value="Genomic_DNA"/>
</dbReference>
<dbReference type="GO" id="GO:0046872">
    <property type="term" value="F:metal ion binding"/>
    <property type="evidence" value="ECO:0007669"/>
    <property type="project" value="UniProtKB-KW"/>
</dbReference>
<comment type="PTM">
    <text evidence="6">Glycosylated.</text>
</comment>
<evidence type="ECO:0000313" key="7">
    <source>
        <dbReference type="EMBL" id="PGH11010.1"/>
    </source>
</evidence>
<keyword evidence="8" id="KW-1185">Reference proteome</keyword>
<keyword evidence="3" id="KW-1015">Disulfide bond</keyword>
<evidence type="ECO:0000256" key="1">
    <source>
        <dbReference type="ARBA" id="ARBA00008595"/>
    </source>
</evidence>
<feature type="glycosylation site" description="N-linked (GlcNAc...) asparagine" evidence="6">
    <location>
        <position position="380"/>
    </location>
</feature>